<dbReference type="AlphaFoldDB" id="A0A061I9T6"/>
<dbReference type="PROSITE" id="PS50805">
    <property type="entry name" value="KRAB"/>
    <property type="match status" value="1"/>
</dbReference>
<dbReference type="SUPFAM" id="SSF109640">
    <property type="entry name" value="KRAB domain (Kruppel-associated box)"/>
    <property type="match status" value="1"/>
</dbReference>
<evidence type="ECO:0000256" key="4">
    <source>
        <dbReference type="ARBA" id="ARBA00022771"/>
    </source>
</evidence>
<evidence type="ECO:0000313" key="9">
    <source>
        <dbReference type="Proteomes" id="UP000030759"/>
    </source>
</evidence>
<keyword evidence="5" id="KW-0862">Zinc</keyword>
<evidence type="ECO:0000256" key="2">
    <source>
        <dbReference type="ARBA" id="ARBA00022723"/>
    </source>
</evidence>
<feature type="region of interest" description="Disordered" evidence="6">
    <location>
        <begin position="14"/>
        <end position="42"/>
    </location>
</feature>
<feature type="domain" description="KRAB" evidence="7">
    <location>
        <begin position="44"/>
        <end position="89"/>
    </location>
</feature>
<feature type="compositionally biased region" description="Basic residues" evidence="6">
    <location>
        <begin position="22"/>
        <end position="38"/>
    </location>
</feature>
<dbReference type="GO" id="GO:0005634">
    <property type="term" value="C:nucleus"/>
    <property type="evidence" value="ECO:0007669"/>
    <property type="project" value="UniProtKB-SubCell"/>
</dbReference>
<evidence type="ECO:0000256" key="3">
    <source>
        <dbReference type="ARBA" id="ARBA00022737"/>
    </source>
</evidence>
<gene>
    <name evidence="8" type="ORF">H671_3g9608</name>
</gene>
<dbReference type="CDD" id="cd07765">
    <property type="entry name" value="KRAB_A-box"/>
    <property type="match status" value="1"/>
</dbReference>
<keyword evidence="4" id="KW-0863">Zinc-finger</keyword>
<dbReference type="InterPro" id="IPR036051">
    <property type="entry name" value="KRAB_dom_sf"/>
</dbReference>
<dbReference type="EMBL" id="KE672272">
    <property type="protein sequence ID" value="ERE79436.1"/>
    <property type="molecule type" value="Genomic_DNA"/>
</dbReference>
<dbReference type="InterPro" id="IPR001909">
    <property type="entry name" value="KRAB"/>
</dbReference>
<dbReference type="InterPro" id="IPR050758">
    <property type="entry name" value="Znf_C2H2-type"/>
</dbReference>
<accession>A0A061I9T6</accession>
<evidence type="ECO:0000313" key="8">
    <source>
        <dbReference type="EMBL" id="ERE79436.1"/>
    </source>
</evidence>
<dbReference type="Pfam" id="PF01352">
    <property type="entry name" value="KRAB"/>
    <property type="match status" value="1"/>
</dbReference>
<organism evidence="8 9">
    <name type="scientific">Cricetulus griseus</name>
    <name type="common">Chinese hamster</name>
    <name type="synonym">Cricetulus barabensis griseus</name>
    <dbReference type="NCBI Taxonomy" id="10029"/>
    <lineage>
        <taxon>Eukaryota</taxon>
        <taxon>Metazoa</taxon>
        <taxon>Chordata</taxon>
        <taxon>Craniata</taxon>
        <taxon>Vertebrata</taxon>
        <taxon>Euteleostomi</taxon>
        <taxon>Mammalia</taxon>
        <taxon>Eutheria</taxon>
        <taxon>Euarchontoglires</taxon>
        <taxon>Glires</taxon>
        <taxon>Rodentia</taxon>
        <taxon>Myomorpha</taxon>
        <taxon>Muroidea</taxon>
        <taxon>Cricetidae</taxon>
        <taxon>Cricetinae</taxon>
        <taxon>Cricetulus</taxon>
    </lineage>
</organism>
<dbReference type="PANTHER" id="PTHR23234">
    <property type="entry name" value="ZNF44 PROTEIN"/>
    <property type="match status" value="1"/>
</dbReference>
<dbReference type="Proteomes" id="UP000030759">
    <property type="component" value="Unassembled WGS sequence"/>
</dbReference>
<evidence type="ECO:0000259" key="7">
    <source>
        <dbReference type="PROSITE" id="PS50805"/>
    </source>
</evidence>
<dbReference type="GO" id="GO:0008270">
    <property type="term" value="F:zinc ion binding"/>
    <property type="evidence" value="ECO:0007669"/>
    <property type="project" value="UniProtKB-KW"/>
</dbReference>
<dbReference type="Gene3D" id="6.10.140.140">
    <property type="match status" value="1"/>
</dbReference>
<comment type="subcellular location">
    <subcellularLocation>
        <location evidence="1">Nucleus</location>
    </subcellularLocation>
</comment>
<evidence type="ECO:0000256" key="6">
    <source>
        <dbReference type="SAM" id="MobiDB-lite"/>
    </source>
</evidence>
<proteinExistence type="predicted"/>
<dbReference type="PANTHER" id="PTHR23234:SF10">
    <property type="entry name" value="RIKEN CDNA 6720489N17 GENE-RELATED"/>
    <property type="match status" value="1"/>
</dbReference>
<reference evidence="9" key="1">
    <citation type="journal article" date="2013" name="Nat. Biotechnol.">
        <title>Chinese hamster genome sequenced from sorted chromosomes.</title>
        <authorList>
            <person name="Brinkrolf K."/>
            <person name="Rupp O."/>
            <person name="Laux H."/>
            <person name="Kollin F."/>
            <person name="Ernst W."/>
            <person name="Linke B."/>
            <person name="Kofler R."/>
            <person name="Romand S."/>
            <person name="Hesse F."/>
            <person name="Budach W.E."/>
            <person name="Galosy S."/>
            <person name="Muller D."/>
            <person name="Noll T."/>
            <person name="Wienberg J."/>
            <person name="Jostock T."/>
            <person name="Leonard M."/>
            <person name="Grillari J."/>
            <person name="Tauch A."/>
            <person name="Goesmann A."/>
            <person name="Helk B."/>
            <person name="Mott J.E."/>
            <person name="Puhler A."/>
            <person name="Borth N."/>
        </authorList>
    </citation>
    <scope>NUCLEOTIDE SEQUENCE [LARGE SCALE GENOMIC DNA]</scope>
    <source>
        <strain evidence="9">17A/GY</strain>
    </source>
</reference>
<evidence type="ECO:0000256" key="5">
    <source>
        <dbReference type="ARBA" id="ARBA00022833"/>
    </source>
</evidence>
<name>A0A061I9T6_CRIGR</name>
<evidence type="ECO:0000256" key="1">
    <source>
        <dbReference type="ARBA" id="ARBA00004123"/>
    </source>
</evidence>
<dbReference type="SMART" id="SM00349">
    <property type="entry name" value="KRAB"/>
    <property type="match status" value="1"/>
</dbReference>
<keyword evidence="3" id="KW-0677">Repeat</keyword>
<protein>
    <submittedName>
        <fullName evidence="8">Zinc finger protein</fullName>
    </submittedName>
</protein>
<sequence length="89" mass="10881">MRILTYKASVPKQKPLDVLRDRNHHPRGRHNQRHKNMSSRKDAVTYDEVHTNFTQEEWAFLDPSQKRLYEDVMLDTYRWKDHNIELSNF</sequence>
<keyword evidence="2" id="KW-0479">Metal-binding</keyword>
<dbReference type="GO" id="GO:0006355">
    <property type="term" value="P:regulation of DNA-templated transcription"/>
    <property type="evidence" value="ECO:0007669"/>
    <property type="project" value="InterPro"/>
</dbReference>